<dbReference type="PRINTS" id="PR00727">
    <property type="entry name" value="LEADERPTASE"/>
</dbReference>
<evidence type="ECO:0000256" key="6">
    <source>
        <dbReference type="ARBA" id="ARBA00022801"/>
    </source>
</evidence>
<dbReference type="InterPro" id="IPR019756">
    <property type="entry name" value="Pept_S26A_signal_pept_1_Ser-AS"/>
</dbReference>
<dbReference type="Gene3D" id="2.10.109.10">
    <property type="entry name" value="Umud Fragment, subunit A"/>
    <property type="match status" value="1"/>
</dbReference>
<feature type="transmembrane region" description="Helical" evidence="8">
    <location>
        <begin position="20"/>
        <end position="46"/>
    </location>
</feature>
<dbReference type="InterPro" id="IPR000223">
    <property type="entry name" value="Pept_S26A_signal_pept_1"/>
</dbReference>
<comment type="catalytic activity">
    <reaction evidence="1 8">
        <text>Cleavage of hydrophobic, N-terminal signal or leader sequences from secreted and periplasmic proteins.</text>
        <dbReference type="EC" id="3.4.21.89"/>
    </reaction>
</comment>
<keyword evidence="8" id="KW-1133">Transmembrane helix</keyword>
<dbReference type="EMBL" id="FRCT01000019">
    <property type="protein sequence ID" value="SHM86261.1"/>
    <property type="molecule type" value="Genomic_DNA"/>
</dbReference>
<accession>A0A1M7M6C0</accession>
<dbReference type="EC" id="3.4.21.89" evidence="4 8"/>
<dbReference type="GO" id="GO:0004252">
    <property type="term" value="F:serine-type endopeptidase activity"/>
    <property type="evidence" value="ECO:0007669"/>
    <property type="project" value="InterPro"/>
</dbReference>
<sequence length="186" mass="20178">MDEKITTEQNKKPQSYKKAFAKMLLSTLCSLVVAAAVIVLICNFIFPVYRVTGSSMEPTLKKGQTILCNKSSDIKKGDVIAFYHNKKVLIKRVIATAGDVISISDNGTVELNGTNLAEPYVSKPSLGECDITFPFTVPDSRYFVIGDNRSTSVDSRSTAVGCVAEENIIGKVCMRVAPIGSFGKIK</sequence>
<dbReference type="SUPFAM" id="SSF51306">
    <property type="entry name" value="LexA/Signal peptidase"/>
    <property type="match status" value="1"/>
</dbReference>
<reference evidence="10 11" key="1">
    <citation type="submission" date="2016-11" db="EMBL/GenBank/DDBJ databases">
        <authorList>
            <person name="Jaros S."/>
            <person name="Januszkiewicz K."/>
            <person name="Wedrychowicz H."/>
        </authorList>
    </citation>
    <scope>NUCLEOTIDE SEQUENCE [LARGE SCALE GENOMIC DNA]</scope>
    <source>
        <strain evidence="10 11">Y1</strain>
    </source>
</reference>
<keyword evidence="8" id="KW-0812">Transmembrane</keyword>
<dbReference type="InterPro" id="IPR036286">
    <property type="entry name" value="LexA/Signal_pep-like_sf"/>
</dbReference>
<dbReference type="AlphaFoldDB" id="A0A1M7M6C0"/>
<feature type="domain" description="Peptidase S26" evidence="9">
    <location>
        <begin position="27"/>
        <end position="176"/>
    </location>
</feature>
<feature type="active site" evidence="7">
    <location>
        <position position="91"/>
    </location>
</feature>
<comment type="subcellular location">
    <subcellularLocation>
        <location evidence="2">Cell membrane</location>
        <topology evidence="2">Single-pass type II membrane protein</topology>
    </subcellularLocation>
    <subcellularLocation>
        <location evidence="8">Membrane</location>
        <topology evidence="8">Single-pass type II membrane protein</topology>
    </subcellularLocation>
</comment>
<dbReference type="Proteomes" id="UP000184394">
    <property type="component" value="Unassembled WGS sequence"/>
</dbReference>
<evidence type="ECO:0000256" key="4">
    <source>
        <dbReference type="ARBA" id="ARBA00013208"/>
    </source>
</evidence>
<dbReference type="PANTHER" id="PTHR43390">
    <property type="entry name" value="SIGNAL PEPTIDASE I"/>
    <property type="match status" value="1"/>
</dbReference>
<dbReference type="Pfam" id="PF10502">
    <property type="entry name" value="Peptidase_S26"/>
    <property type="match status" value="1"/>
</dbReference>
<dbReference type="GO" id="GO:0005886">
    <property type="term" value="C:plasma membrane"/>
    <property type="evidence" value="ECO:0007669"/>
    <property type="project" value="UniProtKB-SubCell"/>
</dbReference>
<organism evidence="10 11">
    <name type="scientific">Ruminococcus flavefaciens</name>
    <dbReference type="NCBI Taxonomy" id="1265"/>
    <lineage>
        <taxon>Bacteria</taxon>
        <taxon>Bacillati</taxon>
        <taxon>Bacillota</taxon>
        <taxon>Clostridia</taxon>
        <taxon>Eubacteriales</taxon>
        <taxon>Oscillospiraceae</taxon>
        <taxon>Ruminococcus</taxon>
    </lineage>
</organism>
<evidence type="ECO:0000313" key="10">
    <source>
        <dbReference type="EMBL" id="SHM86261.1"/>
    </source>
</evidence>
<dbReference type="GO" id="GO:0006465">
    <property type="term" value="P:signal peptide processing"/>
    <property type="evidence" value="ECO:0007669"/>
    <property type="project" value="InterPro"/>
</dbReference>
<dbReference type="PANTHER" id="PTHR43390:SF1">
    <property type="entry name" value="CHLOROPLAST PROCESSING PEPTIDASE"/>
    <property type="match status" value="1"/>
</dbReference>
<keyword evidence="5 8" id="KW-0645">Protease</keyword>
<evidence type="ECO:0000256" key="2">
    <source>
        <dbReference type="ARBA" id="ARBA00004401"/>
    </source>
</evidence>
<evidence type="ECO:0000259" key="9">
    <source>
        <dbReference type="Pfam" id="PF10502"/>
    </source>
</evidence>
<dbReference type="CDD" id="cd06530">
    <property type="entry name" value="S26_SPase_I"/>
    <property type="match status" value="1"/>
</dbReference>
<keyword evidence="8" id="KW-0472">Membrane</keyword>
<evidence type="ECO:0000256" key="3">
    <source>
        <dbReference type="ARBA" id="ARBA00009370"/>
    </source>
</evidence>
<dbReference type="RefSeq" id="WP_072952276.1">
    <property type="nucleotide sequence ID" value="NZ_FRCT01000019.1"/>
</dbReference>
<keyword evidence="6 8" id="KW-0378">Hydrolase</keyword>
<proteinExistence type="inferred from homology"/>
<dbReference type="InterPro" id="IPR019533">
    <property type="entry name" value="Peptidase_S26"/>
</dbReference>
<evidence type="ECO:0000256" key="7">
    <source>
        <dbReference type="PIRSR" id="PIRSR600223-1"/>
    </source>
</evidence>
<evidence type="ECO:0000256" key="1">
    <source>
        <dbReference type="ARBA" id="ARBA00000677"/>
    </source>
</evidence>
<feature type="active site" evidence="7">
    <location>
        <position position="55"/>
    </location>
</feature>
<dbReference type="PROSITE" id="PS00501">
    <property type="entry name" value="SPASE_I_1"/>
    <property type="match status" value="1"/>
</dbReference>
<evidence type="ECO:0000256" key="5">
    <source>
        <dbReference type="ARBA" id="ARBA00022670"/>
    </source>
</evidence>
<dbReference type="PROSITE" id="PS00761">
    <property type="entry name" value="SPASE_I_3"/>
    <property type="match status" value="1"/>
</dbReference>
<protein>
    <recommendedName>
        <fullName evidence="4 8">Signal peptidase I</fullName>
        <ecNumber evidence="4 8">3.4.21.89</ecNumber>
    </recommendedName>
</protein>
<dbReference type="OrthoDB" id="9802919at2"/>
<dbReference type="NCBIfam" id="TIGR02227">
    <property type="entry name" value="sigpep_I_bact"/>
    <property type="match status" value="1"/>
</dbReference>
<evidence type="ECO:0000313" key="11">
    <source>
        <dbReference type="Proteomes" id="UP000184394"/>
    </source>
</evidence>
<evidence type="ECO:0000256" key="8">
    <source>
        <dbReference type="RuleBase" id="RU362042"/>
    </source>
</evidence>
<dbReference type="GO" id="GO:0009003">
    <property type="term" value="F:signal peptidase activity"/>
    <property type="evidence" value="ECO:0007669"/>
    <property type="project" value="UniProtKB-EC"/>
</dbReference>
<gene>
    <name evidence="10" type="ORF">SAMN04487860_11920</name>
</gene>
<dbReference type="InterPro" id="IPR019758">
    <property type="entry name" value="Pept_S26A_signal_pept_1_CS"/>
</dbReference>
<comment type="similarity">
    <text evidence="3 8">Belongs to the peptidase S26 family.</text>
</comment>
<name>A0A1M7M6C0_RUMFL</name>